<dbReference type="Gene3D" id="1.20.120.520">
    <property type="entry name" value="nmb1532 protein domain like"/>
    <property type="match status" value="1"/>
</dbReference>
<accession>A0ABV8MJT9</accession>
<dbReference type="RefSeq" id="WP_378161049.1">
    <property type="nucleotide sequence ID" value="NZ_JBHSBU010000001.1"/>
</dbReference>
<dbReference type="Pfam" id="PF01814">
    <property type="entry name" value="Hemerythrin"/>
    <property type="match status" value="1"/>
</dbReference>
<reference evidence="3" key="1">
    <citation type="journal article" date="2019" name="Int. J. Syst. Evol. Microbiol.">
        <title>The Global Catalogue of Microorganisms (GCM) 10K type strain sequencing project: providing services to taxonomists for standard genome sequencing and annotation.</title>
        <authorList>
            <consortium name="The Broad Institute Genomics Platform"/>
            <consortium name="The Broad Institute Genome Sequencing Center for Infectious Disease"/>
            <person name="Wu L."/>
            <person name="Ma J."/>
        </authorList>
    </citation>
    <scope>NUCLEOTIDE SEQUENCE [LARGE SCALE GENOMIC DNA]</scope>
    <source>
        <strain evidence="3">LMG 29894</strain>
    </source>
</reference>
<evidence type="ECO:0000259" key="1">
    <source>
        <dbReference type="Pfam" id="PF01814"/>
    </source>
</evidence>
<dbReference type="InterPro" id="IPR012312">
    <property type="entry name" value="Hemerythrin-like"/>
</dbReference>
<feature type="domain" description="Hemerythrin-like" evidence="1">
    <location>
        <begin position="11"/>
        <end position="128"/>
    </location>
</feature>
<protein>
    <submittedName>
        <fullName evidence="2">Hemerythrin domain-containing protein</fullName>
    </submittedName>
</protein>
<dbReference type="Proteomes" id="UP001595791">
    <property type="component" value="Unassembled WGS sequence"/>
</dbReference>
<dbReference type="PANTHER" id="PTHR35585:SF1">
    <property type="entry name" value="HHE DOMAIN PROTEIN (AFU_ORTHOLOGUE AFUA_4G00730)"/>
    <property type="match status" value="1"/>
</dbReference>
<dbReference type="PANTHER" id="PTHR35585">
    <property type="entry name" value="HHE DOMAIN PROTEIN (AFU_ORTHOLOGUE AFUA_4G00730)"/>
    <property type="match status" value="1"/>
</dbReference>
<organism evidence="2 3">
    <name type="scientific">Chitinimonas lacunae</name>
    <dbReference type="NCBI Taxonomy" id="1963018"/>
    <lineage>
        <taxon>Bacteria</taxon>
        <taxon>Pseudomonadati</taxon>
        <taxon>Pseudomonadota</taxon>
        <taxon>Betaproteobacteria</taxon>
        <taxon>Neisseriales</taxon>
        <taxon>Chitinibacteraceae</taxon>
        <taxon>Chitinimonas</taxon>
    </lineage>
</organism>
<evidence type="ECO:0000313" key="2">
    <source>
        <dbReference type="EMBL" id="MFC4158409.1"/>
    </source>
</evidence>
<dbReference type="EMBL" id="JBHSBU010000001">
    <property type="protein sequence ID" value="MFC4158409.1"/>
    <property type="molecule type" value="Genomic_DNA"/>
</dbReference>
<comment type="caution">
    <text evidence="2">The sequence shown here is derived from an EMBL/GenBank/DDBJ whole genome shotgun (WGS) entry which is preliminary data.</text>
</comment>
<gene>
    <name evidence="2" type="ORF">ACFOW7_03445</name>
</gene>
<keyword evidence="3" id="KW-1185">Reference proteome</keyword>
<evidence type="ECO:0000313" key="3">
    <source>
        <dbReference type="Proteomes" id="UP001595791"/>
    </source>
</evidence>
<proteinExistence type="predicted"/>
<name>A0ABV8MJT9_9NEIS</name>
<sequence>MSSPIPACDKPIDYLRREHRRLEKAFHDFERLDPERERAAMVALVAQTCTALDRLARLECELFYPALRAALWEEDRLDEAEIEHATFRLLIAGLRRMSPDHVKYAATFRVLGRYVGQHIRAQESHLFQPLREGGLDWRELLQTLRRQLGEDAPEPVQA</sequence>